<dbReference type="Gene3D" id="1.10.150.130">
    <property type="match status" value="1"/>
</dbReference>
<dbReference type="EMBL" id="JAACJM010000009">
    <property type="protein sequence ID" value="KAF5371116.1"/>
    <property type="molecule type" value="Genomic_DNA"/>
</dbReference>
<protein>
    <submittedName>
        <fullName evidence="3">Uncharacterized protein</fullName>
    </submittedName>
</protein>
<evidence type="ECO:0000313" key="4">
    <source>
        <dbReference type="Proteomes" id="UP000559256"/>
    </source>
</evidence>
<dbReference type="Proteomes" id="UP000559256">
    <property type="component" value="Unassembled WGS sequence"/>
</dbReference>
<dbReference type="OrthoDB" id="3254696at2759"/>
<comment type="caution">
    <text evidence="3">The sequence shown here is derived from an EMBL/GenBank/DDBJ whole genome shotgun (WGS) entry which is preliminary data.</text>
</comment>
<reference evidence="3 4" key="1">
    <citation type="journal article" date="2020" name="ISME J.">
        <title>Uncovering the hidden diversity of litter-decomposition mechanisms in mushroom-forming fungi.</title>
        <authorList>
            <person name="Floudas D."/>
            <person name="Bentzer J."/>
            <person name="Ahren D."/>
            <person name="Johansson T."/>
            <person name="Persson P."/>
            <person name="Tunlid A."/>
        </authorList>
    </citation>
    <scope>NUCLEOTIDE SEQUENCE [LARGE SCALE GENOMIC DNA]</scope>
    <source>
        <strain evidence="3 4">CBS 291.85</strain>
    </source>
</reference>
<feature type="compositionally biased region" description="Polar residues" evidence="2">
    <location>
        <begin position="30"/>
        <end position="44"/>
    </location>
</feature>
<dbReference type="SUPFAM" id="SSF47823">
    <property type="entry name" value="lambda integrase-like, N-terminal domain"/>
    <property type="match status" value="1"/>
</dbReference>
<gene>
    <name evidence="3" type="ORF">D9758_004320</name>
</gene>
<sequence length="228" mass="25757">MPFHPSYASYPNPQPNQLWGPYYHHVIHTRNPQPSDNPLTNVMNTLPIPQPLPNNTSTPHAQPNPLHPKRPSHAVHHKKLEQHVLAEANLPAVVQHTLKAANTNNTNRCKEREVELFRNWCTTSGKNALPASETTLCEYASHYAGKIAGSTVRQKLSALKTWHIQQQLPWNGNLLLRNTLKGVDNLTPASSFHPKNEPVTLNMLRILYYDLIDNTNTTRITKGSKGFR</sequence>
<proteinExistence type="predicted"/>
<dbReference type="InterPro" id="IPR010998">
    <property type="entry name" value="Integrase_recombinase_N"/>
</dbReference>
<keyword evidence="4" id="KW-1185">Reference proteome</keyword>
<name>A0A8H5GTS3_9AGAR</name>
<accession>A0A8H5GTS3</accession>
<evidence type="ECO:0000313" key="3">
    <source>
        <dbReference type="EMBL" id="KAF5371116.1"/>
    </source>
</evidence>
<evidence type="ECO:0000256" key="2">
    <source>
        <dbReference type="SAM" id="MobiDB-lite"/>
    </source>
</evidence>
<organism evidence="3 4">
    <name type="scientific">Tetrapyrgos nigripes</name>
    <dbReference type="NCBI Taxonomy" id="182062"/>
    <lineage>
        <taxon>Eukaryota</taxon>
        <taxon>Fungi</taxon>
        <taxon>Dikarya</taxon>
        <taxon>Basidiomycota</taxon>
        <taxon>Agaricomycotina</taxon>
        <taxon>Agaricomycetes</taxon>
        <taxon>Agaricomycetidae</taxon>
        <taxon>Agaricales</taxon>
        <taxon>Marasmiineae</taxon>
        <taxon>Marasmiaceae</taxon>
        <taxon>Tetrapyrgos</taxon>
    </lineage>
</organism>
<keyword evidence="1" id="KW-0238">DNA-binding</keyword>
<evidence type="ECO:0000256" key="1">
    <source>
        <dbReference type="ARBA" id="ARBA00023125"/>
    </source>
</evidence>
<dbReference type="GO" id="GO:0003677">
    <property type="term" value="F:DNA binding"/>
    <property type="evidence" value="ECO:0007669"/>
    <property type="project" value="UniProtKB-KW"/>
</dbReference>
<feature type="region of interest" description="Disordered" evidence="2">
    <location>
        <begin position="30"/>
        <end position="75"/>
    </location>
</feature>
<dbReference type="AlphaFoldDB" id="A0A8H5GTS3"/>